<dbReference type="PANTHER" id="PTHR13194:SF19">
    <property type="entry name" value="NAD(P)-BINDING ROSSMANN-FOLD SUPERFAMILY PROTEIN"/>
    <property type="match status" value="1"/>
</dbReference>
<feature type="region of interest" description="Disordered" evidence="2">
    <location>
        <begin position="205"/>
        <end position="252"/>
    </location>
</feature>
<name>A0AA39GFK7_SARSR</name>
<accession>A0AA39GFK7</accession>
<feature type="domain" description="NADH:ubiquinone oxidoreductase intermediate-associated protein 30" evidence="3">
    <location>
        <begin position="27"/>
        <end position="196"/>
    </location>
</feature>
<dbReference type="GO" id="GO:0051082">
    <property type="term" value="F:unfolded protein binding"/>
    <property type="evidence" value="ECO:0007669"/>
    <property type="project" value="TreeGrafter"/>
</dbReference>
<evidence type="ECO:0000256" key="1">
    <source>
        <dbReference type="ARBA" id="ARBA00007884"/>
    </source>
</evidence>
<evidence type="ECO:0000313" key="5">
    <source>
        <dbReference type="Proteomes" id="UP001175261"/>
    </source>
</evidence>
<proteinExistence type="inferred from homology"/>
<dbReference type="EMBL" id="JAPDFR010000007">
    <property type="protein sequence ID" value="KAK0385182.1"/>
    <property type="molecule type" value="Genomic_DNA"/>
</dbReference>
<dbReference type="GO" id="GO:0010257">
    <property type="term" value="P:NADH dehydrogenase complex assembly"/>
    <property type="evidence" value="ECO:0007669"/>
    <property type="project" value="TreeGrafter"/>
</dbReference>
<reference evidence="4" key="1">
    <citation type="submission" date="2022-10" db="EMBL/GenBank/DDBJ databases">
        <title>Determination and structural analysis of whole genome sequence of Sarocladium strictum F4-1.</title>
        <authorList>
            <person name="Hu L."/>
            <person name="Jiang Y."/>
        </authorList>
    </citation>
    <scope>NUCLEOTIDE SEQUENCE</scope>
    <source>
        <strain evidence="4">F4-1</strain>
    </source>
</reference>
<evidence type="ECO:0000256" key="2">
    <source>
        <dbReference type="SAM" id="MobiDB-lite"/>
    </source>
</evidence>
<dbReference type="AlphaFoldDB" id="A0AA39GFK7"/>
<dbReference type="InterPro" id="IPR013857">
    <property type="entry name" value="NADH-UbQ_OxRdtase-assoc_prot30"/>
</dbReference>
<protein>
    <recommendedName>
        <fullName evidence="3">NADH:ubiquinone oxidoreductase intermediate-associated protein 30 domain-containing protein</fullName>
    </recommendedName>
</protein>
<sequence>MASTSSDVTSSGTEVRYLFGGKVAWDESLWTATDDRVRGGSSSSHLTVERSSSCCPEFARFSGHLDTSTLGGAGFASQRTKGELDLDLSEAVGLCISVCKSDGKRYLLTLKDEIPGQRDDGREMSGITWEADFTADESTETSQAKEVFLPWNAFKATYRGRSKDDAKPLNLKSIKRVSFMMRSFFDEQKGDFSIDIASVAAIPSTGSTHSTVGPETVVGEEEEVDLTREKADAVTRQQQRQQQPQPQPPTSWWRRMLCGLM</sequence>
<dbReference type="Pfam" id="PF08547">
    <property type="entry name" value="CIA30"/>
    <property type="match status" value="1"/>
</dbReference>
<dbReference type="Proteomes" id="UP001175261">
    <property type="component" value="Unassembled WGS sequence"/>
</dbReference>
<keyword evidence="5" id="KW-1185">Reference proteome</keyword>
<comment type="similarity">
    <text evidence="1">Belongs to the CIA30 family.</text>
</comment>
<dbReference type="InterPro" id="IPR039131">
    <property type="entry name" value="NDUFAF1"/>
</dbReference>
<evidence type="ECO:0000313" key="4">
    <source>
        <dbReference type="EMBL" id="KAK0385182.1"/>
    </source>
</evidence>
<dbReference type="PANTHER" id="PTHR13194">
    <property type="entry name" value="COMPLEX I INTERMEDIATE-ASSOCIATED PROTEIN 30"/>
    <property type="match status" value="1"/>
</dbReference>
<evidence type="ECO:0000259" key="3">
    <source>
        <dbReference type="Pfam" id="PF08547"/>
    </source>
</evidence>
<gene>
    <name evidence="4" type="ORF">NLU13_7660</name>
</gene>
<dbReference type="SUPFAM" id="SSF49785">
    <property type="entry name" value="Galactose-binding domain-like"/>
    <property type="match status" value="1"/>
</dbReference>
<organism evidence="4 5">
    <name type="scientific">Sarocladium strictum</name>
    <name type="common">Black bundle disease fungus</name>
    <name type="synonym">Acremonium strictum</name>
    <dbReference type="NCBI Taxonomy" id="5046"/>
    <lineage>
        <taxon>Eukaryota</taxon>
        <taxon>Fungi</taxon>
        <taxon>Dikarya</taxon>
        <taxon>Ascomycota</taxon>
        <taxon>Pezizomycotina</taxon>
        <taxon>Sordariomycetes</taxon>
        <taxon>Hypocreomycetidae</taxon>
        <taxon>Hypocreales</taxon>
        <taxon>Sarocladiaceae</taxon>
        <taxon>Sarocladium</taxon>
    </lineage>
</organism>
<dbReference type="InterPro" id="IPR008979">
    <property type="entry name" value="Galactose-bd-like_sf"/>
</dbReference>
<comment type="caution">
    <text evidence="4">The sequence shown here is derived from an EMBL/GenBank/DDBJ whole genome shotgun (WGS) entry which is preliminary data.</text>
</comment>